<keyword evidence="2" id="KW-0732">Signal</keyword>
<accession>A0A0D0UVL7</accession>
<feature type="region of interest" description="Disordered" evidence="1">
    <location>
        <begin position="34"/>
        <end position="56"/>
    </location>
</feature>
<reference evidence="3 4" key="1">
    <citation type="submission" date="2015-01" db="EMBL/GenBank/DDBJ databases">
        <title>Sequencing and annotation of Micromonospora carbonacea strain JXNU-1 genome.</title>
        <authorList>
            <person name="Long Z."/>
            <person name="Huang Y."/>
            <person name="Jiang Y."/>
        </authorList>
    </citation>
    <scope>NUCLEOTIDE SEQUENCE [LARGE SCALE GENOMIC DNA]</scope>
    <source>
        <strain evidence="3 4">JXNU-1</strain>
    </source>
</reference>
<dbReference type="PROSITE" id="PS51257">
    <property type="entry name" value="PROKAR_LIPOPROTEIN"/>
    <property type="match status" value="1"/>
</dbReference>
<evidence type="ECO:0000256" key="2">
    <source>
        <dbReference type="SAM" id="SignalP"/>
    </source>
</evidence>
<evidence type="ECO:0000313" key="3">
    <source>
        <dbReference type="EMBL" id="KIR62807.1"/>
    </source>
</evidence>
<evidence type="ECO:0000256" key="1">
    <source>
        <dbReference type="SAM" id="MobiDB-lite"/>
    </source>
</evidence>
<evidence type="ECO:0000313" key="4">
    <source>
        <dbReference type="Proteomes" id="UP000032254"/>
    </source>
</evidence>
<protein>
    <recommendedName>
        <fullName evidence="5">Lipoprotein</fullName>
    </recommendedName>
</protein>
<dbReference type="PATRIC" id="fig|47853.6.peg.3726"/>
<comment type="caution">
    <text evidence="3">The sequence shown here is derived from an EMBL/GenBank/DDBJ whole genome shotgun (WGS) entry which is preliminary data.</text>
</comment>
<dbReference type="AlphaFoldDB" id="A0A0D0UVL7"/>
<keyword evidence="4" id="KW-1185">Reference proteome</keyword>
<dbReference type="Proteomes" id="UP000032254">
    <property type="component" value="Unassembled WGS sequence"/>
</dbReference>
<dbReference type="OrthoDB" id="3386369at2"/>
<sequence length="178" mass="18253">MIRPFRARSIIPLAAGALLVAALAACSTVGPVRRAGTATAPPPDGSPASPAGGAAAGGPVRVELVQKHGQDGPVRTLSVQPDGRWDCANCAGDDVRSSGQLDPGQTQRLRALLTDERLAAETDKARGYRVSCIDALTSVLVTAPGPITIEDCPGEERPPLGYEILLLLTQATPAEATA</sequence>
<dbReference type="RefSeq" id="WP_043965181.1">
    <property type="nucleotide sequence ID" value="NZ_JBEZEN010000002.1"/>
</dbReference>
<feature type="compositionally biased region" description="Low complexity" evidence="1">
    <location>
        <begin position="46"/>
        <end position="56"/>
    </location>
</feature>
<feature type="signal peptide" evidence="2">
    <location>
        <begin position="1"/>
        <end position="24"/>
    </location>
</feature>
<dbReference type="GeneID" id="301305909"/>
<name>A0A0D0UVL7_9ACTN</name>
<evidence type="ECO:0008006" key="5">
    <source>
        <dbReference type="Google" id="ProtNLM"/>
    </source>
</evidence>
<dbReference type="EMBL" id="JXSX01000002">
    <property type="protein sequence ID" value="KIR62807.1"/>
    <property type="molecule type" value="Genomic_DNA"/>
</dbReference>
<proteinExistence type="predicted"/>
<gene>
    <name evidence="3" type="ORF">TK50_17815</name>
</gene>
<feature type="chain" id="PRO_5002234982" description="Lipoprotein" evidence="2">
    <location>
        <begin position="25"/>
        <end position="178"/>
    </location>
</feature>
<organism evidence="3 4">
    <name type="scientific">Micromonospora haikouensis</name>
    <dbReference type="NCBI Taxonomy" id="686309"/>
    <lineage>
        <taxon>Bacteria</taxon>
        <taxon>Bacillati</taxon>
        <taxon>Actinomycetota</taxon>
        <taxon>Actinomycetes</taxon>
        <taxon>Micromonosporales</taxon>
        <taxon>Micromonosporaceae</taxon>
        <taxon>Micromonospora</taxon>
    </lineage>
</organism>